<name>A0A916XBR7_9ACTN</name>
<dbReference type="InterPro" id="IPR015001">
    <property type="entry name" value="DUF1850"/>
</dbReference>
<reference evidence="1" key="2">
    <citation type="submission" date="2020-09" db="EMBL/GenBank/DDBJ databases">
        <authorList>
            <person name="Sun Q."/>
            <person name="Zhou Y."/>
        </authorList>
    </citation>
    <scope>NUCLEOTIDE SEQUENCE</scope>
    <source>
        <strain evidence="1">CGMCC 1.15478</strain>
    </source>
</reference>
<gene>
    <name evidence="1" type="ORF">GCM10011410_10770</name>
</gene>
<dbReference type="EMBL" id="BMJH01000001">
    <property type="protein sequence ID" value="GGC60151.1"/>
    <property type="molecule type" value="Genomic_DNA"/>
</dbReference>
<dbReference type="Pfam" id="PF08905">
    <property type="entry name" value="DUF1850"/>
    <property type="match status" value="1"/>
</dbReference>
<comment type="caution">
    <text evidence="1">The sequence shown here is derived from an EMBL/GenBank/DDBJ whole genome shotgun (WGS) entry which is preliminary data.</text>
</comment>
<dbReference type="Proteomes" id="UP000641514">
    <property type="component" value="Unassembled WGS sequence"/>
</dbReference>
<evidence type="ECO:0000313" key="2">
    <source>
        <dbReference type="Proteomes" id="UP000641514"/>
    </source>
</evidence>
<proteinExistence type="predicted"/>
<evidence type="ECO:0000313" key="1">
    <source>
        <dbReference type="EMBL" id="GGC60151.1"/>
    </source>
</evidence>
<organism evidence="1 2">
    <name type="scientific">Hoyosella rhizosphaerae</name>
    <dbReference type="NCBI Taxonomy" id="1755582"/>
    <lineage>
        <taxon>Bacteria</taxon>
        <taxon>Bacillati</taxon>
        <taxon>Actinomycetota</taxon>
        <taxon>Actinomycetes</taxon>
        <taxon>Mycobacteriales</taxon>
        <taxon>Hoyosellaceae</taxon>
        <taxon>Hoyosella</taxon>
    </lineage>
</organism>
<dbReference type="AlphaFoldDB" id="A0A916XBR7"/>
<evidence type="ECO:0008006" key="3">
    <source>
        <dbReference type="Google" id="ProtNLM"/>
    </source>
</evidence>
<dbReference type="RefSeq" id="WP_188671325.1">
    <property type="nucleotide sequence ID" value="NZ_BMJH01000001.1"/>
</dbReference>
<accession>A0A916XBR7</accession>
<reference evidence="1" key="1">
    <citation type="journal article" date="2014" name="Int. J. Syst. Evol. Microbiol.">
        <title>Complete genome sequence of Corynebacterium casei LMG S-19264T (=DSM 44701T), isolated from a smear-ripened cheese.</title>
        <authorList>
            <consortium name="US DOE Joint Genome Institute (JGI-PGF)"/>
            <person name="Walter F."/>
            <person name="Albersmeier A."/>
            <person name="Kalinowski J."/>
            <person name="Ruckert C."/>
        </authorList>
    </citation>
    <scope>NUCLEOTIDE SEQUENCE</scope>
    <source>
        <strain evidence="1">CGMCC 1.15478</strain>
    </source>
</reference>
<protein>
    <recommendedName>
        <fullName evidence="3">DUF1850 domain-containing protein</fullName>
    </recommendedName>
</protein>
<keyword evidence="2" id="KW-1185">Reference proteome</keyword>
<sequence length="138" mass="15337">MKFEVYQPSTDTVLYSTPIAPGDPIEMEHIHSVHKQPVWEVFSVNDSAELTMREMVFNRNGANLPSGPETINGVTTTFLHEDGQFRVLHHDRPLGTIPLIVGSEAVNHTLTTANGDTVRLLDLTRPGDRVDLRVSKGH</sequence>